<keyword evidence="1" id="KW-0732">Signal</keyword>
<reference evidence="2" key="1">
    <citation type="submission" date="2016-04" db="EMBL/GenBank/DDBJ databases">
        <authorList>
            <person name="Evans L.H."/>
            <person name="Alamgir A."/>
            <person name="Owens N."/>
            <person name="Weber N.D."/>
            <person name="Virtaneva K."/>
            <person name="Barbian K."/>
            <person name="Babar A."/>
            <person name="Rosenke K."/>
        </authorList>
    </citation>
    <scope>NUCLEOTIDE SEQUENCE</scope>
    <source>
        <strain evidence="2">Nono1</strain>
    </source>
</reference>
<organism evidence="2">
    <name type="scientific">Nonomuraea gerenzanensis</name>
    <dbReference type="NCBI Taxonomy" id="93944"/>
    <lineage>
        <taxon>Bacteria</taxon>
        <taxon>Bacillati</taxon>
        <taxon>Actinomycetota</taxon>
        <taxon>Actinomycetes</taxon>
        <taxon>Streptosporangiales</taxon>
        <taxon>Streptosporangiaceae</taxon>
        <taxon>Nonomuraea</taxon>
    </lineage>
</organism>
<accession>A0A1M4E5D0</accession>
<proteinExistence type="predicted"/>
<dbReference type="GO" id="GO:0008745">
    <property type="term" value="F:N-acetylmuramoyl-L-alanine amidase activity"/>
    <property type="evidence" value="ECO:0007669"/>
    <property type="project" value="UniProtKB-EC"/>
</dbReference>
<name>A0A1M4E5D0_9ACTN</name>
<evidence type="ECO:0000313" key="2">
    <source>
        <dbReference type="EMBL" id="SBO94049.1"/>
    </source>
</evidence>
<feature type="signal peptide" evidence="1">
    <location>
        <begin position="1"/>
        <end position="29"/>
    </location>
</feature>
<keyword evidence="2" id="KW-0378">Hydrolase</keyword>
<dbReference type="EC" id="3.5.1.28" evidence="2"/>
<dbReference type="EMBL" id="LT559118">
    <property type="protein sequence ID" value="SBO94049.1"/>
    <property type="molecule type" value="Genomic_DNA"/>
</dbReference>
<dbReference type="RefSeq" id="WP_225273202.1">
    <property type="nucleotide sequence ID" value="NZ_CP084058.1"/>
</dbReference>
<dbReference type="AlphaFoldDB" id="A0A1M4E5D0"/>
<protein>
    <submittedName>
        <fullName evidence="2">N-acetylmuramoyl-L-alanine amidase</fullName>
        <ecNumber evidence="2">3.5.1.28</ecNumber>
    </submittedName>
</protein>
<gene>
    <name evidence="2" type="ORF">BN4615_P3565</name>
</gene>
<feature type="chain" id="PRO_5012431643" evidence="1">
    <location>
        <begin position="30"/>
        <end position="140"/>
    </location>
</feature>
<sequence>MTAFRVLARTAVVTALGAALVAPALPASAATPEGICGSGYRVIDHMTSSPWGTYYLLYNSGNGHNCVVAIKARGAGTKTFTEARLQVQGSSTILRDSGQFESYAGPVRAYANNKCVQWGGRFSDWTGQTFATLSGWEHCT</sequence>
<evidence type="ECO:0000256" key="1">
    <source>
        <dbReference type="SAM" id="SignalP"/>
    </source>
</evidence>